<sequence>MTPSTDILRFRHICLRALLYILLIGALMQGVYLEALYLPERRFSETGFTELAQSGVLLASAMLALYLWRQRPEMPAVCCLFFAFLGASLIREQDAWLDQYVAENTWKVLVALLILPCLFYVIRRRHVFITEFEGYANSFSFGLFAAGFLTTYVFSRLYGRGEMWEAVLGDAYRRVFKDAAEEVTELLGYTLMLVAMIELFLLIRRRLKRS</sequence>
<dbReference type="RefSeq" id="WP_147184170.1">
    <property type="nucleotide sequence ID" value="NZ_CP042382.1"/>
</dbReference>
<organism evidence="2 3">
    <name type="scientific">Pistricoccus aurantiacus</name>
    <dbReference type="NCBI Taxonomy" id="1883414"/>
    <lineage>
        <taxon>Bacteria</taxon>
        <taxon>Pseudomonadati</taxon>
        <taxon>Pseudomonadota</taxon>
        <taxon>Gammaproteobacteria</taxon>
        <taxon>Oceanospirillales</taxon>
        <taxon>Halomonadaceae</taxon>
        <taxon>Pistricoccus</taxon>
    </lineage>
</organism>
<keyword evidence="1" id="KW-0472">Membrane</keyword>
<name>A0A5B8SUD4_9GAMM</name>
<dbReference type="AlphaFoldDB" id="A0A5B8SUD4"/>
<keyword evidence="1" id="KW-1133">Transmembrane helix</keyword>
<dbReference type="Proteomes" id="UP000321272">
    <property type="component" value="Chromosome"/>
</dbReference>
<feature type="transmembrane region" description="Helical" evidence="1">
    <location>
        <begin position="17"/>
        <end position="39"/>
    </location>
</feature>
<keyword evidence="3" id="KW-1185">Reference proteome</keyword>
<feature type="transmembrane region" description="Helical" evidence="1">
    <location>
        <begin position="75"/>
        <end position="93"/>
    </location>
</feature>
<keyword evidence="1" id="KW-0812">Transmembrane</keyword>
<feature type="transmembrane region" description="Helical" evidence="1">
    <location>
        <begin position="51"/>
        <end position="68"/>
    </location>
</feature>
<dbReference type="OrthoDB" id="1425700at2"/>
<gene>
    <name evidence="2" type="ORF">FGL86_08540</name>
</gene>
<evidence type="ECO:0000313" key="3">
    <source>
        <dbReference type="Proteomes" id="UP000321272"/>
    </source>
</evidence>
<feature type="transmembrane region" description="Helical" evidence="1">
    <location>
        <begin position="105"/>
        <end position="122"/>
    </location>
</feature>
<feature type="transmembrane region" description="Helical" evidence="1">
    <location>
        <begin position="186"/>
        <end position="203"/>
    </location>
</feature>
<dbReference type="KEGG" id="paur:FGL86_08540"/>
<protein>
    <submittedName>
        <fullName evidence="2">Uncharacterized protein</fullName>
    </submittedName>
</protein>
<accession>A0A5B8SUD4</accession>
<reference evidence="2 3" key="1">
    <citation type="submission" date="2019-06" db="EMBL/GenBank/DDBJ databases">
        <title>Genome analyses of bacteria isolated from kimchi.</title>
        <authorList>
            <person name="Lee S."/>
            <person name="Ahn S."/>
            <person name="Roh S."/>
        </authorList>
    </citation>
    <scope>NUCLEOTIDE SEQUENCE [LARGE SCALE GENOMIC DNA]</scope>
    <source>
        <strain evidence="2 3">CBA4606</strain>
    </source>
</reference>
<evidence type="ECO:0000313" key="2">
    <source>
        <dbReference type="EMBL" id="QEA39115.1"/>
    </source>
</evidence>
<evidence type="ECO:0000256" key="1">
    <source>
        <dbReference type="SAM" id="Phobius"/>
    </source>
</evidence>
<dbReference type="EMBL" id="CP042382">
    <property type="protein sequence ID" value="QEA39115.1"/>
    <property type="molecule type" value="Genomic_DNA"/>
</dbReference>
<feature type="transmembrane region" description="Helical" evidence="1">
    <location>
        <begin position="134"/>
        <end position="154"/>
    </location>
</feature>
<proteinExistence type="predicted"/>